<keyword evidence="3 5" id="KW-1133">Transmembrane helix</keyword>
<feature type="transmembrane region" description="Helical" evidence="5">
    <location>
        <begin position="129"/>
        <end position="148"/>
    </location>
</feature>
<comment type="caution">
    <text evidence="6">The sequence shown here is derived from an EMBL/GenBank/DDBJ whole genome shotgun (WGS) entry which is preliminary data.</text>
</comment>
<evidence type="ECO:0000256" key="3">
    <source>
        <dbReference type="ARBA" id="ARBA00022989"/>
    </source>
</evidence>
<feature type="transmembrane region" description="Helical" evidence="5">
    <location>
        <begin position="89"/>
        <end position="109"/>
    </location>
</feature>
<dbReference type="GO" id="GO:0007189">
    <property type="term" value="P:adenylate cyclase-activating G protein-coupled receptor signaling pathway"/>
    <property type="evidence" value="ECO:0007669"/>
    <property type="project" value="TreeGrafter"/>
</dbReference>
<evidence type="ECO:0000256" key="5">
    <source>
        <dbReference type="SAM" id="Phobius"/>
    </source>
</evidence>
<keyword evidence="4 5" id="KW-0472">Membrane</keyword>
<comment type="subcellular location">
    <subcellularLocation>
        <location evidence="1">Membrane</location>
        <topology evidence="1">Multi-pass membrane protein</topology>
    </subcellularLocation>
</comment>
<keyword evidence="2 5" id="KW-0812">Transmembrane</keyword>
<evidence type="ECO:0000313" key="6">
    <source>
        <dbReference type="EMBL" id="GFH55544.1"/>
    </source>
</evidence>
<evidence type="ECO:0000256" key="2">
    <source>
        <dbReference type="ARBA" id="ARBA00022692"/>
    </source>
</evidence>
<dbReference type="Gene3D" id="1.20.1070.10">
    <property type="entry name" value="Rhodopsin 7-helix transmembrane proteins"/>
    <property type="match status" value="1"/>
</dbReference>
<feature type="transmembrane region" description="Helical" evidence="5">
    <location>
        <begin position="361"/>
        <end position="386"/>
    </location>
</feature>
<organism evidence="6 7">
    <name type="scientific">Chaetoceros tenuissimus</name>
    <dbReference type="NCBI Taxonomy" id="426638"/>
    <lineage>
        <taxon>Eukaryota</taxon>
        <taxon>Sar</taxon>
        <taxon>Stramenopiles</taxon>
        <taxon>Ochrophyta</taxon>
        <taxon>Bacillariophyta</taxon>
        <taxon>Coscinodiscophyceae</taxon>
        <taxon>Chaetocerotophycidae</taxon>
        <taxon>Chaetocerotales</taxon>
        <taxon>Chaetocerotaceae</taxon>
        <taxon>Chaetoceros</taxon>
    </lineage>
</organism>
<accession>A0AAD3D3R7</accession>
<dbReference type="EMBL" id="BLLK01000049">
    <property type="protein sequence ID" value="GFH55544.1"/>
    <property type="molecule type" value="Genomic_DNA"/>
</dbReference>
<feature type="transmembrane region" description="Helical" evidence="5">
    <location>
        <begin position="192"/>
        <end position="218"/>
    </location>
</feature>
<dbReference type="GO" id="GO:0005886">
    <property type="term" value="C:plasma membrane"/>
    <property type="evidence" value="ECO:0007669"/>
    <property type="project" value="TreeGrafter"/>
</dbReference>
<sequence>MVASSKLLTLFIIPMVTGTISIVSSSSLMFCILVYSQIKLKRVVRRILFMFCIYDCIYSLGSALSIFLTPEWTSKYALGNLITCDIQGAMVQIGFAGSAFYTLSLAIYYVAIIKFNRKEKDISNKLFEYILHSIPNSFAIISGIFLAVKRQYGPLAENHACWLGIHPRNCLTDPDVECERGSHMTIIEYAKWVFVIPFMLIYFLVFCTMMIACHHVIIQKRKADKWRMQTAGRDLSKSSFCCFVQRKKSGTLQEFIQEPVSSLSPAQTKFMRMQQALSKKSIASGEENTCILFGASTSRSGTKQDPLAFNVHQVKKKIRRESMLDHDAPIVLSSFNSDDRPLRSSRKSSRRREMASRDEKIAITQCILYISSFLLCWIFALIARIYGITGNPAPFEVVLLSRIFNPLQGFFFILVYSRPHVKAIQKSDPELKWFQAFVIAFKAGGDNDFGGNQLEVVDENGIDVPRLRDSERERRQEIVRQQYKRRSVSYRSTYNSRSYSNIEGKESDMSEIDFAVVDGTTIKEFELELAHVAKNDTDVEAIMLPKKDKDKIDDIVV</sequence>
<name>A0AAD3D3R7_9STRA</name>
<reference evidence="6 7" key="1">
    <citation type="journal article" date="2021" name="Sci. Rep.">
        <title>The genome of the diatom Chaetoceros tenuissimus carries an ancient integrated fragment of an extant virus.</title>
        <authorList>
            <person name="Hongo Y."/>
            <person name="Kimura K."/>
            <person name="Takaki Y."/>
            <person name="Yoshida Y."/>
            <person name="Baba S."/>
            <person name="Kobayashi G."/>
            <person name="Nagasaki K."/>
            <person name="Hano T."/>
            <person name="Tomaru Y."/>
        </authorList>
    </citation>
    <scope>NUCLEOTIDE SEQUENCE [LARGE SCALE GENOMIC DNA]</scope>
    <source>
        <strain evidence="6 7">NIES-3715</strain>
    </source>
</reference>
<dbReference type="SUPFAM" id="SSF81321">
    <property type="entry name" value="Family A G protein-coupled receptor-like"/>
    <property type="match status" value="1"/>
</dbReference>
<evidence type="ECO:0000256" key="1">
    <source>
        <dbReference type="ARBA" id="ARBA00004141"/>
    </source>
</evidence>
<dbReference type="PANTHER" id="PTHR23112:SF0">
    <property type="entry name" value="TRANSMEMBRANE PROTEIN 116"/>
    <property type="match status" value="1"/>
</dbReference>
<feature type="transmembrane region" description="Helical" evidence="5">
    <location>
        <begin position="12"/>
        <end position="35"/>
    </location>
</feature>
<keyword evidence="7" id="KW-1185">Reference proteome</keyword>
<feature type="transmembrane region" description="Helical" evidence="5">
    <location>
        <begin position="398"/>
        <end position="416"/>
    </location>
</feature>
<dbReference type="GO" id="GO:0004930">
    <property type="term" value="F:G protein-coupled receptor activity"/>
    <property type="evidence" value="ECO:0007669"/>
    <property type="project" value="TreeGrafter"/>
</dbReference>
<evidence type="ECO:0000256" key="4">
    <source>
        <dbReference type="ARBA" id="ARBA00023136"/>
    </source>
</evidence>
<gene>
    <name evidence="6" type="ORF">CTEN210_12020</name>
</gene>
<evidence type="ECO:0000313" key="7">
    <source>
        <dbReference type="Proteomes" id="UP001054902"/>
    </source>
</evidence>
<dbReference type="AlphaFoldDB" id="A0AAD3D3R7"/>
<feature type="transmembrane region" description="Helical" evidence="5">
    <location>
        <begin position="47"/>
        <end position="69"/>
    </location>
</feature>
<protein>
    <submittedName>
        <fullName evidence="6">Uncharacterized protein</fullName>
    </submittedName>
</protein>
<dbReference type="Proteomes" id="UP001054902">
    <property type="component" value="Unassembled WGS sequence"/>
</dbReference>
<proteinExistence type="predicted"/>
<dbReference type="PANTHER" id="PTHR23112">
    <property type="entry name" value="G PROTEIN-COUPLED RECEPTOR 157-RELATED"/>
    <property type="match status" value="1"/>
</dbReference>